<proteinExistence type="predicted"/>
<dbReference type="EMBL" id="NRSG01000488">
    <property type="protein sequence ID" value="MBK1662230.1"/>
    <property type="molecule type" value="Genomic_DNA"/>
</dbReference>
<sequence length="199" mass="21970">MPEAVRVMREEHSPAALRQAASRTRDADAAHRMLAIALVLEGRSRAEAAASCGMDRQTLRDWVHRYNAAGLAGLSDRRSPGRPARLTPEQQAAVAGWVRQGPDLQRHGVVRWRRLDLADEIARQFGIGLAERSVGTLLRRLGFSRVSVRPYHPQRDAGAQEAFKKTSLPWSRLPSPKRLAASRSKSGSRTKPGSASRAR</sequence>
<evidence type="ECO:0000256" key="1">
    <source>
        <dbReference type="SAM" id="MobiDB-lite"/>
    </source>
</evidence>
<name>A0ABS1D6Y3_9PROT</name>
<comment type="caution">
    <text evidence="3">The sequence shown here is derived from an EMBL/GenBank/DDBJ whole genome shotgun (WGS) entry which is preliminary data.</text>
</comment>
<organism evidence="3 4">
    <name type="scientific">Paracraurococcus ruber</name>
    <dbReference type="NCBI Taxonomy" id="77675"/>
    <lineage>
        <taxon>Bacteria</taxon>
        <taxon>Pseudomonadati</taxon>
        <taxon>Pseudomonadota</taxon>
        <taxon>Alphaproteobacteria</taxon>
        <taxon>Acetobacterales</taxon>
        <taxon>Roseomonadaceae</taxon>
        <taxon>Paracraurococcus</taxon>
    </lineage>
</organism>
<feature type="domain" description="Winged helix-turn helix" evidence="2">
    <location>
        <begin position="109"/>
        <end position="167"/>
    </location>
</feature>
<keyword evidence="4" id="KW-1185">Reference proteome</keyword>
<dbReference type="Pfam" id="PF13551">
    <property type="entry name" value="HTH_29"/>
    <property type="match status" value="1"/>
</dbReference>
<protein>
    <recommendedName>
        <fullName evidence="2">Winged helix-turn helix domain-containing protein</fullName>
    </recommendedName>
</protein>
<dbReference type="Pfam" id="PF13592">
    <property type="entry name" value="HTH_33"/>
    <property type="match status" value="1"/>
</dbReference>
<dbReference type="InterPro" id="IPR047655">
    <property type="entry name" value="Transpos_IS630-like"/>
</dbReference>
<feature type="compositionally biased region" description="Polar residues" evidence="1">
    <location>
        <begin position="183"/>
        <end position="193"/>
    </location>
</feature>
<accession>A0ABS1D6Y3</accession>
<feature type="region of interest" description="Disordered" evidence="1">
    <location>
        <begin position="154"/>
        <end position="199"/>
    </location>
</feature>
<evidence type="ECO:0000313" key="4">
    <source>
        <dbReference type="Proteomes" id="UP000697995"/>
    </source>
</evidence>
<evidence type="ECO:0000313" key="3">
    <source>
        <dbReference type="EMBL" id="MBK1662230.1"/>
    </source>
</evidence>
<dbReference type="InterPro" id="IPR009057">
    <property type="entry name" value="Homeodomain-like_sf"/>
</dbReference>
<gene>
    <name evidence="3" type="ORF">CKO45_29015</name>
</gene>
<dbReference type="SUPFAM" id="SSF46689">
    <property type="entry name" value="Homeodomain-like"/>
    <property type="match status" value="1"/>
</dbReference>
<reference evidence="3 4" key="1">
    <citation type="journal article" date="2020" name="Microorganisms">
        <title>Osmotic Adaptation and Compatible Solute Biosynthesis of Phototrophic Bacteria as Revealed from Genome Analyses.</title>
        <authorList>
            <person name="Imhoff J.F."/>
            <person name="Rahn T."/>
            <person name="Kunzel S."/>
            <person name="Keller A."/>
            <person name="Neulinger S.C."/>
        </authorList>
    </citation>
    <scope>NUCLEOTIDE SEQUENCE [LARGE SCALE GENOMIC DNA]</scope>
    <source>
        <strain evidence="3 4">DSM 15382</strain>
    </source>
</reference>
<dbReference type="Proteomes" id="UP000697995">
    <property type="component" value="Unassembled WGS sequence"/>
</dbReference>
<dbReference type="NCBIfam" id="NF033545">
    <property type="entry name" value="transpos_IS630"/>
    <property type="match status" value="1"/>
</dbReference>
<dbReference type="InterPro" id="IPR025959">
    <property type="entry name" value="Winged_HTH_dom"/>
</dbReference>
<evidence type="ECO:0000259" key="2">
    <source>
        <dbReference type="Pfam" id="PF13592"/>
    </source>
</evidence>